<evidence type="ECO:0000313" key="1">
    <source>
        <dbReference type="EMBL" id="UBZ25536.1"/>
    </source>
</evidence>
<protein>
    <submittedName>
        <fullName evidence="1">Uncharacterized protein</fullName>
    </submittedName>
</protein>
<gene>
    <name evidence="1" type="ORF">CcNV_052</name>
</gene>
<dbReference type="Proteomes" id="UP000831195">
    <property type="component" value="Segment"/>
</dbReference>
<proteinExistence type="predicted"/>
<evidence type="ECO:0000313" key="2">
    <source>
        <dbReference type="Proteomes" id="UP000831195"/>
    </source>
</evidence>
<organism evidence="1 2">
    <name type="scientific">Crangon crangon nudivirus</name>
    <dbReference type="NCBI Taxonomy" id="2880838"/>
    <lineage>
        <taxon>Viruses</taxon>
        <taxon>Viruses incertae sedis</taxon>
        <taxon>Naldaviricetes</taxon>
        <taxon>Lefavirales</taxon>
        <taxon>Nudiviridae</taxon>
        <taxon>Gammanudivirus</taxon>
        <taxon>Gammanudivirus cracrangonis</taxon>
    </lineage>
</organism>
<name>A0AAE8XZW9_9VIRU</name>
<keyword evidence="2" id="KW-1185">Reference proteome</keyword>
<dbReference type="EMBL" id="MZ311577">
    <property type="protein sequence ID" value="UBZ25536.1"/>
    <property type="molecule type" value="Genomic_DNA"/>
</dbReference>
<accession>A0AAE8XZW9</accession>
<sequence length="69" mass="7867">MISFSTLAIVFVILLVVLLLYAQSSYYANIFVAYRNKAKIKTAPTDQLDRVLTFGEYYLLLQAIVDNMV</sequence>
<reference evidence="1" key="1">
    <citation type="journal article" date="2021" name="Viruses">
        <title>Identification and Full Characterisation of Two Novel Crustacean Infecting Members of the Family Nudiviridae Provides Support for Two Subfamilies.</title>
        <authorList>
            <person name="Bateman K.S."/>
            <person name="Kerr R."/>
            <person name="Stentiford G.D."/>
            <person name="Bean T.P."/>
            <person name="Hooper C."/>
            <person name="Van Eynde B."/>
            <person name="Delbare D."/>
            <person name="Bojko J."/>
            <person name="Christiaens O."/>
            <person name="Taning C.N.T."/>
            <person name="Smagghe G."/>
            <person name="van Oers M.M."/>
            <person name="van Aerle R."/>
        </authorList>
    </citation>
    <scope>NUCLEOTIDE SEQUENCE</scope>
    <source>
        <strain evidence="1">AN1</strain>
    </source>
</reference>